<dbReference type="EMBL" id="BSSA01000001">
    <property type="protein sequence ID" value="GLW67754.1"/>
    <property type="molecule type" value="Genomic_DNA"/>
</dbReference>
<dbReference type="GO" id="GO:0005524">
    <property type="term" value="F:ATP binding"/>
    <property type="evidence" value="ECO:0007669"/>
    <property type="project" value="InterPro"/>
</dbReference>
<dbReference type="Gene3D" id="1.10.510.10">
    <property type="entry name" value="Transferase(Phosphotransferase) domain 1"/>
    <property type="match status" value="1"/>
</dbReference>
<reference evidence="2" key="1">
    <citation type="submission" date="2023-02" db="EMBL/GenBank/DDBJ databases">
        <title>Kitasatospora phosalacinea NBRC 14627.</title>
        <authorList>
            <person name="Ichikawa N."/>
            <person name="Sato H."/>
            <person name="Tonouchi N."/>
        </authorList>
    </citation>
    <scope>NUCLEOTIDE SEQUENCE</scope>
    <source>
        <strain evidence="2">NBRC 14627</strain>
    </source>
</reference>
<dbReference type="GO" id="GO:0004672">
    <property type="term" value="F:protein kinase activity"/>
    <property type="evidence" value="ECO:0007669"/>
    <property type="project" value="InterPro"/>
</dbReference>
<evidence type="ECO:0000313" key="3">
    <source>
        <dbReference type="Proteomes" id="UP001165041"/>
    </source>
</evidence>
<sequence length="385" mass="43233">MLCGEHLPVAPPRSIWRMSREHRPDDPDQGWKLHVSATVLTAERTLAAVAPELHARGVLFKAPGTLTELHRLNCGLFYGTSQIGKFVSVYPRSPQEAVELAERLDEKTRALPGPNVPFERQYRRGSRVFYRYGSFSGRRAEFDGVTRPALRPPDGGMIQDVRTDPDFDPWWCRNPFPRKAERRGRPSLFRTRYLVFEPLTQRGKGGVHKALEMTGTPMRTCVVKEGRLHGETGWDGRDGRDGRKLVLAEARMLQDLAAAGVDVPAVREVFVEQRNAYLVLEHLGDRTPEQVVREAGVLPVREALHLAGALAAGVADVHEAGRAWRDVKPRNAVVDGTGLVRPIDFEGACRSDARNVSVGRDGRGLRRYRAAGRRRAGRRRGRRRR</sequence>
<evidence type="ECO:0000313" key="2">
    <source>
        <dbReference type="EMBL" id="GLW67754.1"/>
    </source>
</evidence>
<organism evidence="2 3">
    <name type="scientific">Kitasatospora phosalacinea</name>
    <dbReference type="NCBI Taxonomy" id="2065"/>
    <lineage>
        <taxon>Bacteria</taxon>
        <taxon>Bacillati</taxon>
        <taxon>Actinomycetota</taxon>
        <taxon>Actinomycetes</taxon>
        <taxon>Kitasatosporales</taxon>
        <taxon>Streptomycetaceae</taxon>
        <taxon>Kitasatospora</taxon>
    </lineage>
</organism>
<evidence type="ECO:0000259" key="1">
    <source>
        <dbReference type="PROSITE" id="PS50011"/>
    </source>
</evidence>
<name>A0A9W6Q0K0_9ACTN</name>
<dbReference type="Proteomes" id="UP001165041">
    <property type="component" value="Unassembled WGS sequence"/>
</dbReference>
<proteinExistence type="predicted"/>
<feature type="domain" description="Protein kinase" evidence="1">
    <location>
        <begin position="193"/>
        <end position="385"/>
    </location>
</feature>
<dbReference type="InterPro" id="IPR011009">
    <property type="entry name" value="Kinase-like_dom_sf"/>
</dbReference>
<dbReference type="PROSITE" id="PS50011">
    <property type="entry name" value="PROTEIN_KINASE_DOM"/>
    <property type="match status" value="1"/>
</dbReference>
<dbReference type="InterPro" id="IPR000719">
    <property type="entry name" value="Prot_kinase_dom"/>
</dbReference>
<dbReference type="Pfam" id="PF25816">
    <property type="entry name" value="RamC_N"/>
    <property type="match status" value="1"/>
</dbReference>
<dbReference type="AlphaFoldDB" id="A0A9W6Q0K0"/>
<accession>A0A9W6Q0K0</accession>
<dbReference type="Pfam" id="PF00069">
    <property type="entry name" value="Pkinase"/>
    <property type="match status" value="1"/>
</dbReference>
<gene>
    <name evidence="2" type="ORF">Kpho02_00530</name>
</gene>
<protein>
    <recommendedName>
        <fullName evidence="1">Protein kinase domain-containing protein</fullName>
    </recommendedName>
</protein>
<dbReference type="InterPro" id="IPR057929">
    <property type="entry name" value="RamC_N"/>
</dbReference>
<dbReference type="SUPFAM" id="SSF56112">
    <property type="entry name" value="Protein kinase-like (PK-like)"/>
    <property type="match status" value="1"/>
</dbReference>
<comment type="caution">
    <text evidence="2">The sequence shown here is derived from an EMBL/GenBank/DDBJ whole genome shotgun (WGS) entry which is preliminary data.</text>
</comment>